<feature type="transmembrane region" description="Helical" evidence="1">
    <location>
        <begin position="105"/>
        <end position="127"/>
    </location>
</feature>
<feature type="transmembrane region" description="Helical" evidence="1">
    <location>
        <begin position="25"/>
        <end position="42"/>
    </location>
</feature>
<protein>
    <submittedName>
        <fullName evidence="2">Uncharacterized protein</fullName>
    </submittedName>
</protein>
<keyword evidence="3" id="KW-1185">Reference proteome</keyword>
<feature type="transmembrane region" description="Helical" evidence="1">
    <location>
        <begin position="70"/>
        <end position="93"/>
    </location>
</feature>
<evidence type="ECO:0000313" key="3">
    <source>
        <dbReference type="Proteomes" id="UP000222106"/>
    </source>
</evidence>
<organism evidence="2 3">
    <name type="scientific">Georgenia soli</name>
    <dbReference type="NCBI Taxonomy" id="638953"/>
    <lineage>
        <taxon>Bacteria</taxon>
        <taxon>Bacillati</taxon>
        <taxon>Actinomycetota</taxon>
        <taxon>Actinomycetes</taxon>
        <taxon>Micrococcales</taxon>
        <taxon>Bogoriellaceae</taxon>
        <taxon>Georgenia</taxon>
    </lineage>
</organism>
<evidence type="ECO:0000313" key="2">
    <source>
        <dbReference type="EMBL" id="PFG38733.1"/>
    </source>
</evidence>
<evidence type="ECO:0000256" key="1">
    <source>
        <dbReference type="SAM" id="Phobius"/>
    </source>
</evidence>
<sequence length="165" mass="17285">MSDRTPAPVPQEPTPPRALSRSRTLWLLSFLAGLTAAVLAYLRRDEHLDRIAEQVRELAPGRAAGTVDTAAAVVLAGTVAAVVLVVAAEALLVRRLLRRAGGARAGLTVLLVVHAVVALVAEAYLTVPGPAGLRDRAVLVGWVGLAALAYLLALAPSVGRWLRAR</sequence>
<dbReference type="EMBL" id="PDJI01000004">
    <property type="protein sequence ID" value="PFG38733.1"/>
    <property type="molecule type" value="Genomic_DNA"/>
</dbReference>
<accession>A0A2A9EIT9</accession>
<comment type="caution">
    <text evidence="2">The sequence shown here is derived from an EMBL/GenBank/DDBJ whole genome shotgun (WGS) entry which is preliminary data.</text>
</comment>
<feature type="transmembrane region" description="Helical" evidence="1">
    <location>
        <begin position="139"/>
        <end position="162"/>
    </location>
</feature>
<name>A0A2A9EIT9_9MICO</name>
<keyword evidence="1" id="KW-0472">Membrane</keyword>
<keyword evidence="1" id="KW-0812">Transmembrane</keyword>
<proteinExistence type="predicted"/>
<keyword evidence="1" id="KW-1133">Transmembrane helix</keyword>
<dbReference type="Proteomes" id="UP000222106">
    <property type="component" value="Unassembled WGS sequence"/>
</dbReference>
<dbReference type="AlphaFoldDB" id="A0A2A9EIT9"/>
<reference evidence="2 3" key="1">
    <citation type="submission" date="2017-10" db="EMBL/GenBank/DDBJ databases">
        <title>Sequencing the genomes of 1000 actinobacteria strains.</title>
        <authorList>
            <person name="Klenk H.-P."/>
        </authorList>
    </citation>
    <scope>NUCLEOTIDE SEQUENCE [LARGE SCALE GENOMIC DNA]</scope>
    <source>
        <strain evidence="2 3">DSM 21838</strain>
    </source>
</reference>
<gene>
    <name evidence="2" type="ORF">ATJ97_1219</name>
</gene>